<reference evidence="2" key="1">
    <citation type="journal article" date="2024" name="Gigascience">
        <title>Chromosome-level genome of the poultry shaft louse Menopon gallinae provides insight into the host-switching and adaptive evolution of parasitic lice.</title>
        <authorList>
            <person name="Xu Y."/>
            <person name="Ma L."/>
            <person name="Liu S."/>
            <person name="Liang Y."/>
            <person name="Liu Q."/>
            <person name="He Z."/>
            <person name="Tian L."/>
            <person name="Duan Y."/>
            <person name="Cai W."/>
            <person name="Li H."/>
            <person name="Song F."/>
        </authorList>
    </citation>
    <scope>NUCLEOTIDE SEQUENCE</scope>
    <source>
        <strain evidence="2">Cailab_2023a</strain>
    </source>
</reference>
<gene>
    <name evidence="2" type="ORF">PYX00_004023</name>
</gene>
<protein>
    <submittedName>
        <fullName evidence="2">Uncharacterized protein</fullName>
    </submittedName>
</protein>
<name>A0AAW2I3K8_9NEOP</name>
<evidence type="ECO:0000256" key="1">
    <source>
        <dbReference type="SAM" id="MobiDB-lite"/>
    </source>
</evidence>
<sequence length="119" mass="13504">MDGQNCALCGLKLRLVQINFTQAIYACPNVKCVHPLGDPDMKFIRRDFTSLISNKEVNETEEETNFVFNPPPPEPTQENEDNDFLDDLLADCESVQMTDEDIQAVDSMFESLINCDIKL</sequence>
<dbReference type="AlphaFoldDB" id="A0AAW2I3K8"/>
<evidence type="ECO:0000313" key="2">
    <source>
        <dbReference type="EMBL" id="KAL0276456.1"/>
    </source>
</evidence>
<proteinExistence type="predicted"/>
<feature type="region of interest" description="Disordered" evidence="1">
    <location>
        <begin position="59"/>
        <end position="82"/>
    </location>
</feature>
<dbReference type="EMBL" id="JARGDH010000002">
    <property type="protein sequence ID" value="KAL0276456.1"/>
    <property type="molecule type" value="Genomic_DNA"/>
</dbReference>
<organism evidence="2">
    <name type="scientific">Menopon gallinae</name>
    <name type="common">poultry shaft louse</name>
    <dbReference type="NCBI Taxonomy" id="328185"/>
    <lineage>
        <taxon>Eukaryota</taxon>
        <taxon>Metazoa</taxon>
        <taxon>Ecdysozoa</taxon>
        <taxon>Arthropoda</taxon>
        <taxon>Hexapoda</taxon>
        <taxon>Insecta</taxon>
        <taxon>Pterygota</taxon>
        <taxon>Neoptera</taxon>
        <taxon>Paraneoptera</taxon>
        <taxon>Psocodea</taxon>
        <taxon>Troctomorpha</taxon>
        <taxon>Phthiraptera</taxon>
        <taxon>Amblycera</taxon>
        <taxon>Menoponidae</taxon>
        <taxon>Menopon</taxon>
    </lineage>
</organism>
<comment type="caution">
    <text evidence="2">The sequence shown here is derived from an EMBL/GenBank/DDBJ whole genome shotgun (WGS) entry which is preliminary data.</text>
</comment>
<accession>A0AAW2I3K8</accession>